<dbReference type="Gene3D" id="2.180.10.10">
    <property type="entry name" value="RHS repeat-associated core"/>
    <property type="match status" value="1"/>
</dbReference>
<dbReference type="Pfam" id="PF25023">
    <property type="entry name" value="TEN_YD-shell"/>
    <property type="match status" value="1"/>
</dbReference>
<dbReference type="InterPro" id="IPR050708">
    <property type="entry name" value="T6SS_VgrG/RHS"/>
</dbReference>
<dbReference type="PANTHER" id="PTHR32305:SF15">
    <property type="entry name" value="PROTEIN RHSA-RELATED"/>
    <property type="match status" value="1"/>
</dbReference>
<evidence type="ECO:0000259" key="2">
    <source>
        <dbReference type="Pfam" id="PF25023"/>
    </source>
</evidence>
<protein>
    <recommendedName>
        <fullName evidence="2">Teneurin-like YD-shell domain-containing protein</fullName>
    </recommendedName>
</protein>
<proteinExistence type="predicted"/>
<reference evidence="3 4" key="1">
    <citation type="submission" date="2018-08" db="EMBL/GenBank/DDBJ databases">
        <title>Recombination of ecologically and evolutionarily significant loci maintains genetic cohesion in the Pseudomonas syringae species complex.</title>
        <authorList>
            <person name="Dillon M."/>
            <person name="Thakur S."/>
            <person name="Almeida R.N.D."/>
            <person name="Weir B.S."/>
            <person name="Guttman D.S."/>
        </authorList>
    </citation>
    <scope>NUCLEOTIDE SEQUENCE [LARGE SCALE GENOMIC DNA]</scope>
    <source>
        <strain evidence="3 4">1089_5</strain>
    </source>
</reference>
<dbReference type="PANTHER" id="PTHR32305">
    <property type="match status" value="1"/>
</dbReference>
<gene>
    <name evidence="3" type="ORF">ALQ49_02416</name>
</gene>
<dbReference type="SUPFAM" id="SSF56399">
    <property type="entry name" value="ADP-ribosylation"/>
    <property type="match status" value="1"/>
</dbReference>
<dbReference type="EMBL" id="RBPL01000070">
    <property type="protein sequence ID" value="RMN95978.1"/>
    <property type="molecule type" value="Genomic_DNA"/>
</dbReference>
<dbReference type="AlphaFoldDB" id="A0A3M3MFF5"/>
<dbReference type="InterPro" id="IPR056823">
    <property type="entry name" value="TEN-like_YD-shell"/>
</dbReference>
<comment type="caution">
    <text evidence="3">The sequence shown here is derived from an EMBL/GenBank/DDBJ whole genome shotgun (WGS) entry which is preliminary data.</text>
</comment>
<dbReference type="InterPro" id="IPR022385">
    <property type="entry name" value="Rhs_assc_core"/>
</dbReference>
<evidence type="ECO:0000256" key="1">
    <source>
        <dbReference type="ARBA" id="ARBA00022737"/>
    </source>
</evidence>
<feature type="domain" description="Teneurin-like YD-shell" evidence="2">
    <location>
        <begin position="16"/>
        <end position="161"/>
    </location>
</feature>
<dbReference type="Proteomes" id="UP000278062">
    <property type="component" value="Unassembled WGS sequence"/>
</dbReference>
<evidence type="ECO:0000313" key="4">
    <source>
        <dbReference type="Proteomes" id="UP000278062"/>
    </source>
</evidence>
<dbReference type="NCBIfam" id="TIGR03696">
    <property type="entry name" value="Rhs_assc_core"/>
    <property type="match status" value="1"/>
</dbReference>
<keyword evidence="1" id="KW-0677">Repeat</keyword>
<accession>A0A3M3MFF5</accession>
<evidence type="ECO:0000313" key="3">
    <source>
        <dbReference type="EMBL" id="RMN95978.1"/>
    </source>
</evidence>
<name>A0A3M3MFF5_9PSED</name>
<organism evidence="3 4">
    <name type="scientific">Pseudomonas syringae pv. apii</name>
    <dbReference type="NCBI Taxonomy" id="81036"/>
    <lineage>
        <taxon>Bacteria</taxon>
        <taxon>Pseudomonadati</taxon>
        <taxon>Pseudomonadota</taxon>
        <taxon>Gammaproteobacteria</taxon>
        <taxon>Pseudomonadales</taxon>
        <taxon>Pseudomonadaceae</taxon>
        <taxon>Pseudomonas</taxon>
    </lineage>
</organism>
<sequence length="379" mass="41674">MPDAKDRFRLERLAMASSNQAVLCRYRYDPLDRLASSSPVGQAALQRFYQKNRLATEIQGALRRTVFQHDDLLLAQQRRVEGVLETTLLATDQQRSVLQLVDKAGTEPIAYSPYGHHPAESGLTSLLGFNGERRDPVTGHYLLGNGYRAYNPVLMRFYSPDSLSPFGEGGLNAYGYVDGDPVGFGDETGHGKLEVIGKLAARTANRNRLSVIMGPTRMKGSSKLVASVPSSSESSYTRTLPSSKRVQPSLVEPGSVGLSGGGITVAPTSGARRAPLDTPSAKLLSENEMSHHRYMLAKDIYMFDVRGLPLSPKSIKVMYKKRLQSARAMQDHYQESSKNTAGMLRSKFVKYTEMATRYQSEYDSITGSLLTGRGHVRGS</sequence>